<evidence type="ECO:0000256" key="1">
    <source>
        <dbReference type="SAM" id="MobiDB-lite"/>
    </source>
</evidence>
<gene>
    <name evidence="3" type="ORF">PLICRDRAFT_95574</name>
</gene>
<feature type="compositionally biased region" description="Basic residues" evidence="1">
    <location>
        <begin position="39"/>
        <end position="48"/>
    </location>
</feature>
<keyword evidence="4" id="KW-1185">Reference proteome</keyword>
<dbReference type="SUPFAM" id="SSF81383">
    <property type="entry name" value="F-box domain"/>
    <property type="match status" value="1"/>
</dbReference>
<dbReference type="HOGENOM" id="CLU_010790_2_1_1"/>
<feature type="compositionally biased region" description="Acidic residues" evidence="1">
    <location>
        <begin position="24"/>
        <end position="33"/>
    </location>
</feature>
<evidence type="ECO:0000259" key="2">
    <source>
        <dbReference type="PROSITE" id="PS50181"/>
    </source>
</evidence>
<dbReference type="EMBL" id="KN832572">
    <property type="protein sequence ID" value="KII84240.1"/>
    <property type="molecule type" value="Genomic_DNA"/>
</dbReference>
<dbReference type="AlphaFoldDB" id="A0A0C9SXB6"/>
<feature type="region of interest" description="Disordered" evidence="1">
    <location>
        <begin position="1"/>
        <end position="70"/>
    </location>
</feature>
<organism evidence="3 4">
    <name type="scientific">Plicaturopsis crispa FD-325 SS-3</name>
    <dbReference type="NCBI Taxonomy" id="944288"/>
    <lineage>
        <taxon>Eukaryota</taxon>
        <taxon>Fungi</taxon>
        <taxon>Dikarya</taxon>
        <taxon>Basidiomycota</taxon>
        <taxon>Agaricomycotina</taxon>
        <taxon>Agaricomycetes</taxon>
        <taxon>Agaricomycetidae</taxon>
        <taxon>Amylocorticiales</taxon>
        <taxon>Amylocorticiaceae</taxon>
        <taxon>Plicatura</taxon>
        <taxon>Plicaturopsis crispa</taxon>
    </lineage>
</organism>
<sequence length="666" mass="75183">MPPRRSSRLQARPLAGASAQQPVDADDGADPETQEPTTRPKKRSKRATGKTAAGGTSGEQKPKLRGNRGKLANFTEMPLDILFEILEHMRPVDILHIARTTKALRGILMCRRTAISIWKAAFSNCPDIPECPDDLNEPQYANLMFLKHCHGCLKPNAKAYWRIRARYCSRCAGERAVTFASFGSDGLYIPMQVIPPRSRSEVRRYIAGSSIAAFRETLNALPSEEERQAFKQACQERERRVIQHVIDCEEWVRKQKNERSRELEEIRDRRYSHIVDRLFDMGYEPERDTIESSAFWNLPQVKHSKELTDREWERILPDLVAYITQQKEQRIRYNRPYRLRSAVEIVKTLVEAYNMRQPPDQPTLAVADVCLLPPFKSVILDTPPDIEITAESFGDAMDLLPQLTPAWFEASTDQLVARIAEITSHEATRQSLELATSWFGCAAAVTCQVAPHHGASIITHHHMHFSLQSDVETRSAYAELSFAFGALKHGPWRPESFELVRGVPELVRACGLDPESATAAEMDALDPWVACRGSRCAKPVEHGEGKGDIKVFNWRAAVQHALYTHRYSSAAPTVWNMLDAKQTEHARSAARPQLEAAAIEVHVCMRCRERVPRGLDNMNLWHHTRGIHSDANRLGADSKPEEFGIVHGLPAPPPKNITLPVSLFQC</sequence>
<dbReference type="OrthoDB" id="2322499at2759"/>
<feature type="domain" description="F-box" evidence="2">
    <location>
        <begin position="71"/>
        <end position="121"/>
    </location>
</feature>
<dbReference type="InterPro" id="IPR001810">
    <property type="entry name" value="F-box_dom"/>
</dbReference>
<name>A0A0C9SXB6_PLICR</name>
<dbReference type="PROSITE" id="PS50181">
    <property type="entry name" value="FBOX"/>
    <property type="match status" value="1"/>
</dbReference>
<dbReference type="InterPro" id="IPR036047">
    <property type="entry name" value="F-box-like_dom_sf"/>
</dbReference>
<dbReference type="Pfam" id="PF00646">
    <property type="entry name" value="F-box"/>
    <property type="match status" value="1"/>
</dbReference>
<accession>A0A0C9SXB6</accession>
<dbReference type="Proteomes" id="UP000053263">
    <property type="component" value="Unassembled WGS sequence"/>
</dbReference>
<protein>
    <recommendedName>
        <fullName evidence="2">F-box domain-containing protein</fullName>
    </recommendedName>
</protein>
<proteinExistence type="predicted"/>
<reference evidence="3 4" key="1">
    <citation type="submission" date="2014-06" db="EMBL/GenBank/DDBJ databases">
        <title>Evolutionary Origins and Diversification of the Mycorrhizal Mutualists.</title>
        <authorList>
            <consortium name="DOE Joint Genome Institute"/>
            <consortium name="Mycorrhizal Genomics Consortium"/>
            <person name="Kohler A."/>
            <person name="Kuo A."/>
            <person name="Nagy L.G."/>
            <person name="Floudas D."/>
            <person name="Copeland A."/>
            <person name="Barry K.W."/>
            <person name="Cichocki N."/>
            <person name="Veneault-Fourrey C."/>
            <person name="LaButti K."/>
            <person name="Lindquist E.A."/>
            <person name="Lipzen A."/>
            <person name="Lundell T."/>
            <person name="Morin E."/>
            <person name="Murat C."/>
            <person name="Riley R."/>
            <person name="Ohm R."/>
            <person name="Sun H."/>
            <person name="Tunlid A."/>
            <person name="Henrissat B."/>
            <person name="Grigoriev I.V."/>
            <person name="Hibbett D.S."/>
            <person name="Martin F."/>
        </authorList>
    </citation>
    <scope>NUCLEOTIDE SEQUENCE [LARGE SCALE GENOMIC DNA]</scope>
    <source>
        <strain evidence="3 4">FD-325 SS-3</strain>
    </source>
</reference>
<evidence type="ECO:0000313" key="4">
    <source>
        <dbReference type="Proteomes" id="UP000053263"/>
    </source>
</evidence>
<evidence type="ECO:0000313" key="3">
    <source>
        <dbReference type="EMBL" id="KII84240.1"/>
    </source>
</evidence>